<sequence length="580" mass="65531">MATANYEMDKLYDSVGLLRMKDSYLSGGEASPQDRLASVCNQFGTDDDHRRRLYEYASKHWLSLSSPLLGYNKDKKMSYPISCYLLYLHDTVEGLIDTLSEANHLSVCGGGVSVKMGIRPLNDKSLGVVSHCKTYDSCVLAYKQGSRRGSYAMYLDVSHPEILAFIDIRKPTGDYNMRCLNIHNAICLSDKFMEIIERCTEDPSADDSWDLVDPSTGVVKQTVSAKLIWQKIIEMRMQTGEPYLCFVDACNRDMNPYQKARGMKIEQSNLCTEVIVPTNETRSSLCCLASVNIEKYEEWKNNERFIGDTMEMLDNVLTEFERKATSHRFDRVNDSVKKERNIGIGVLGFHSYLQSVGVSIESEEAQRVNIEIFKWLNETCDKYNLELGSRRGTPEDIAGSGRRFAYTMAVAPTATTSIIMGNTSPSIEPFRANVYRQDTVSGSQFNKNKNLDRLFDSKGYGPKLKAKLWTSIVANDGSVQHLDERFITKSEKDVFKTFIEVEQSKLVELAAGRHKYIDQGQSLTLTFGPDEPVANIHRIHLQAWKSGLKTMYYLRSAKISRADKLNADDPMTQGCKSCEA</sequence>
<proteinExistence type="inferred from homology"/>
<feature type="domain" description="Ribonucleotide reductase large subunit C-terminal" evidence="3">
    <location>
        <begin position="82"/>
        <end position="393"/>
    </location>
</feature>
<feature type="domain" description="Ribonucleotide reductase large subunit C-terminal" evidence="3">
    <location>
        <begin position="395"/>
        <end position="554"/>
    </location>
</feature>
<dbReference type="Gene3D" id="3.20.70.20">
    <property type="match status" value="1"/>
</dbReference>
<dbReference type="RefSeq" id="YP_009640042.1">
    <property type="nucleotide sequence ID" value="NC_011335.1"/>
</dbReference>
<dbReference type="SUPFAM" id="SSF51998">
    <property type="entry name" value="PFL-like glycyl radical enzymes"/>
    <property type="match status" value="1"/>
</dbReference>
<dbReference type="Pfam" id="PF02867">
    <property type="entry name" value="Ribonuc_red_lgC"/>
    <property type="match status" value="2"/>
</dbReference>
<name>F2NYY3_9VIRU</name>
<organism evidence="4 5">
    <name type="scientific">Diadromus pulchellus ascovirus 4a</name>
    <dbReference type="NCBI Taxonomy" id="158683"/>
    <lineage>
        <taxon>Viruses</taxon>
        <taxon>Varidnaviria</taxon>
        <taxon>Bamfordvirae</taxon>
        <taxon>Nucleocytoviricota</taxon>
        <taxon>Megaviricetes</taxon>
        <taxon>Pimascovirales</taxon>
        <taxon>Pimascovirales incertae sedis</taxon>
        <taxon>Ascoviridae</taxon>
        <taxon>Toursvirus</taxon>
        <taxon>Toursvirus dptv1a</taxon>
    </lineage>
</organism>
<evidence type="ECO:0000313" key="4">
    <source>
        <dbReference type="EMBL" id="CCA61411.1"/>
    </source>
</evidence>
<dbReference type="GO" id="GO:0009263">
    <property type="term" value="P:deoxyribonucleotide biosynthetic process"/>
    <property type="evidence" value="ECO:0007669"/>
    <property type="project" value="TreeGrafter"/>
</dbReference>
<comment type="similarity">
    <text evidence="1">Belongs to the ribonucleoside diphosphate reductase large chain family.</text>
</comment>
<accession>F2NYY3</accession>
<dbReference type="PANTHER" id="PTHR11573:SF6">
    <property type="entry name" value="RIBONUCLEOSIDE-DIPHOSPHATE REDUCTASE LARGE SUBUNIT"/>
    <property type="match status" value="1"/>
</dbReference>
<evidence type="ECO:0000259" key="3">
    <source>
        <dbReference type="Pfam" id="PF02867"/>
    </source>
</evidence>
<dbReference type="OrthoDB" id="2980at10239"/>
<dbReference type="PRINTS" id="PR01183">
    <property type="entry name" value="RIBORDTASEM1"/>
</dbReference>
<dbReference type="GO" id="GO:0004748">
    <property type="term" value="F:ribonucleoside-diphosphate reductase activity, thioredoxin disulfide as acceptor"/>
    <property type="evidence" value="ECO:0007669"/>
    <property type="project" value="TreeGrafter"/>
</dbReference>
<dbReference type="EMBL" id="CU469068">
    <property type="protein sequence ID" value="CCA61411.1"/>
    <property type="molecule type" value="Genomic_DNA"/>
</dbReference>
<dbReference type="InterPro" id="IPR000788">
    <property type="entry name" value="RNR_lg_C"/>
</dbReference>
<dbReference type="InterPro" id="IPR039718">
    <property type="entry name" value="Rrm1"/>
</dbReference>
<dbReference type="GO" id="GO:0005524">
    <property type="term" value="F:ATP binding"/>
    <property type="evidence" value="ECO:0007669"/>
    <property type="project" value="TreeGrafter"/>
</dbReference>
<protein>
    <recommendedName>
        <fullName evidence="2">Ribonucleotide reductase large subunit</fullName>
    </recommendedName>
</protein>
<evidence type="ECO:0000256" key="2">
    <source>
        <dbReference type="ARBA" id="ARBA00031255"/>
    </source>
</evidence>
<dbReference type="GeneID" id="26683599"/>
<dbReference type="Proteomes" id="UP000203898">
    <property type="component" value="Segment"/>
</dbReference>
<dbReference type="PANTHER" id="PTHR11573">
    <property type="entry name" value="RIBONUCLEOSIDE-DIPHOSPHATE REDUCTASE LARGE CHAIN"/>
    <property type="match status" value="1"/>
</dbReference>
<evidence type="ECO:0000313" key="5">
    <source>
        <dbReference type="Proteomes" id="UP000203898"/>
    </source>
</evidence>
<keyword evidence="5" id="KW-1185">Reference proteome</keyword>
<dbReference type="KEGG" id="vg:26683599"/>
<evidence type="ECO:0000256" key="1">
    <source>
        <dbReference type="ARBA" id="ARBA00010406"/>
    </source>
</evidence>
<reference evidence="4 5" key="1">
    <citation type="journal article" date="2009" name="PLoS ONE">
        <title>Symbiotic virus at the evolutionary intersection of three types of large DNA viruses; iridoviruses, ascoviruses, and ichnoviruses.</title>
        <authorList>
            <person name="Bigot Y."/>
            <person name="Renault S."/>
            <person name="Nicolas J."/>
            <person name="Moundras C."/>
            <person name="Demattei M.V."/>
            <person name="Samain S."/>
            <person name="Bideshi D.K."/>
            <person name="Federici B.A."/>
        </authorList>
    </citation>
    <scope>NUCLEOTIDE SEQUENCE [LARGE SCALE GENOMIC DNA]</scope>
</reference>